<feature type="coiled-coil region" evidence="17">
    <location>
        <begin position="357"/>
        <end position="470"/>
    </location>
</feature>
<dbReference type="PANTHER" id="PTHR47970">
    <property type="entry name" value="KINESIN-LIKE PROTEIN KIF11"/>
    <property type="match status" value="1"/>
</dbReference>
<keyword evidence="12 16" id="KW-0505">Motor protein</keyword>
<protein>
    <submittedName>
        <fullName evidence="21">Kinesin-like protein</fullName>
    </submittedName>
</protein>
<dbReference type="InterPro" id="IPR027417">
    <property type="entry name" value="P-loop_NTPase"/>
</dbReference>
<accession>A0A915N136</accession>
<dbReference type="GO" id="GO:0051231">
    <property type="term" value="P:spindle elongation"/>
    <property type="evidence" value="ECO:0007669"/>
    <property type="project" value="TreeGrafter"/>
</dbReference>
<evidence type="ECO:0000256" key="13">
    <source>
        <dbReference type="ARBA" id="ARBA00023212"/>
    </source>
</evidence>
<dbReference type="InterPro" id="IPR036961">
    <property type="entry name" value="Kinesin_motor_dom_sf"/>
</dbReference>
<evidence type="ECO:0000256" key="17">
    <source>
        <dbReference type="SAM" id="Coils"/>
    </source>
</evidence>
<dbReference type="Pfam" id="PF11931">
    <property type="entry name" value="SF3a60_Prp9_C"/>
    <property type="match status" value="1"/>
</dbReference>
<dbReference type="InterPro" id="IPR031774">
    <property type="entry name" value="SF3A3_dom"/>
</dbReference>
<dbReference type="PANTHER" id="PTHR47970:SF12">
    <property type="entry name" value="KINESIN FAMILY MEMBER 11"/>
    <property type="match status" value="1"/>
</dbReference>
<dbReference type="InterPro" id="IPR001752">
    <property type="entry name" value="Kinesin_motor_dom"/>
</dbReference>
<dbReference type="Pfam" id="PF00225">
    <property type="entry name" value="Kinesin"/>
    <property type="match status" value="1"/>
</dbReference>
<evidence type="ECO:0000256" key="6">
    <source>
        <dbReference type="ARBA" id="ARBA00022701"/>
    </source>
</evidence>
<evidence type="ECO:0000256" key="14">
    <source>
        <dbReference type="ARBA" id="ARBA00023242"/>
    </source>
</evidence>
<feature type="domain" description="Kinesin motor" evidence="18">
    <location>
        <begin position="15"/>
        <end position="341"/>
    </location>
</feature>
<comment type="similarity">
    <text evidence="3">Belongs to the SF3A3 family.</text>
</comment>
<name>A0A915N136_MELJA</name>
<keyword evidence="14" id="KW-0539">Nucleus</keyword>
<evidence type="ECO:0000313" key="20">
    <source>
        <dbReference type="Proteomes" id="UP000887561"/>
    </source>
</evidence>
<dbReference type="Proteomes" id="UP000887561">
    <property type="component" value="Unplaced"/>
</dbReference>
<dbReference type="InterPro" id="IPR021966">
    <property type="entry name" value="SF3a60_bindingd"/>
</dbReference>
<dbReference type="GO" id="GO:0008270">
    <property type="term" value="F:zinc ion binding"/>
    <property type="evidence" value="ECO:0007669"/>
    <property type="project" value="UniProtKB-KW"/>
</dbReference>
<feature type="domain" description="Matrin-type" evidence="19">
    <location>
        <begin position="1083"/>
        <end position="1114"/>
    </location>
</feature>
<dbReference type="GO" id="GO:0003723">
    <property type="term" value="F:RNA binding"/>
    <property type="evidence" value="ECO:0007669"/>
    <property type="project" value="InterPro"/>
</dbReference>
<evidence type="ECO:0000313" key="21">
    <source>
        <dbReference type="WBParaSite" id="scaffold7054_cov225.g11595"/>
    </source>
</evidence>
<feature type="binding site" evidence="16">
    <location>
        <begin position="107"/>
        <end position="114"/>
    </location>
    <ligand>
        <name>ATP</name>
        <dbReference type="ChEBI" id="CHEBI:30616"/>
    </ligand>
</feature>
<keyword evidence="13" id="KW-0206">Cytoskeleton</keyword>
<dbReference type="Pfam" id="PF13297">
    <property type="entry name" value="SDE2_2C"/>
    <property type="match status" value="1"/>
</dbReference>
<dbReference type="Gene3D" id="3.40.850.10">
    <property type="entry name" value="Kinesin motor domain"/>
    <property type="match status" value="1"/>
</dbReference>
<dbReference type="AlphaFoldDB" id="A0A915N136"/>
<dbReference type="GO" id="GO:0005681">
    <property type="term" value="C:spliceosomal complex"/>
    <property type="evidence" value="ECO:0007669"/>
    <property type="project" value="InterPro"/>
</dbReference>
<dbReference type="Pfam" id="PF16837">
    <property type="entry name" value="SF3A3"/>
    <property type="match status" value="1"/>
</dbReference>
<keyword evidence="8 16" id="KW-0547">Nucleotide-binding</keyword>
<dbReference type="GO" id="GO:0008574">
    <property type="term" value="F:plus-end-directed microtubule motor activity"/>
    <property type="evidence" value="ECO:0007669"/>
    <property type="project" value="TreeGrafter"/>
</dbReference>
<dbReference type="WBParaSite" id="scaffold7054_cov225.g11595">
    <property type="protein sequence ID" value="scaffold7054_cov225.g11595"/>
    <property type="gene ID" value="scaffold7054_cov225.g11595"/>
</dbReference>
<evidence type="ECO:0000256" key="10">
    <source>
        <dbReference type="ARBA" id="ARBA00022833"/>
    </source>
</evidence>
<evidence type="ECO:0000256" key="4">
    <source>
        <dbReference type="ARBA" id="ARBA00022490"/>
    </source>
</evidence>
<keyword evidence="20" id="KW-1185">Reference proteome</keyword>
<evidence type="ECO:0000259" key="19">
    <source>
        <dbReference type="PROSITE" id="PS50171"/>
    </source>
</evidence>
<evidence type="ECO:0000256" key="5">
    <source>
        <dbReference type="ARBA" id="ARBA00022553"/>
    </source>
</evidence>
<keyword evidence="10" id="KW-0862">Zinc</keyword>
<dbReference type="GO" id="GO:0000398">
    <property type="term" value="P:mRNA splicing, via spliceosome"/>
    <property type="evidence" value="ECO:0007669"/>
    <property type="project" value="InterPro"/>
</dbReference>
<sequence>MSAIKSKAKTVKRKNVQVAVRIRPLSDNERSVCNKNIVSCDRVARTVSLKAICLSDSSRFGQGQKCFGPYDKIFGPESTQIEVYDGVLAPLMGQVLDGYNCTVFAYGQTGSGKTFTMEGRHDTSEDFAWNTDPTAGIIPRALDQIFSVLGEDIDYTVRISYVELYNEQIFDLLNRTESQLESLRIFDDKTKGVSIAGAEEVIVRSIKEVHELLRRGAEKRRTATTLMNMTSSRSHSVFTVSVMIREPGLVNGEELLRQGKLNLVDLAGNINTSLLALGRVINALTMGASHIPYRESKLTRILQDSLGGKTITTIIATISPASSNFEESVNTLDYAQRAKNIKNNPEVNQRITRRGLLKEYNDEIDRLRRDLLAAREKHGIYLDKENYDEMIGTIDEKKAKVEELETQLEGKLRQVQILVEDFAVMDQHYKSIYEKFRAALTKLVDRKEEIEGLSLEIAQTKDNYNAASQALSVSCDSFVRLRSQALKLQTFCTGLYDQNGLLFNKIDEVKTTFDGNYQKLKELFDGQYKQFEIGRKQLATFTNKSEAQLNEAKTAVCALQVISDQFEQNIEKFTQDFRDRINRELDSLKNVATEHKNEFGKAIHSTLSTINKQVNDCASHSSEMSQLFDNTSQKMENFVEKEFVQIQSSGTTPERKSGKFNEVLVNIPTAKQLFEEQKGFITPKKDVNYKRRDSFLDSSFVSSLVSPDTLKCNLQATNMKTLAFIVSMDSLLEVQRTCHEERERCVDLMVREYLVEKKTQREKINSDQRVKGLIDRCRNATDKLIKIYNDESGERAKEIQAIGGPNEFAEFYSRLKSLKDIHRKNPNETARPLTIEFQEMANFVQDPDKIEREMVRFTDEEGYGKFLDMHTLYEQYVNLKGVKRIDYITFISTFNQLHEISKDKTKKTGAYKNYVSSLEGYLTDFLRRAKPLIDIEAELYNADNEFETKWKEGKVPGWSTEKSTGSLLAKQPMAAADLDLTKYETVDELMELGSDRLKSALLERNLKCGGSLKERAQRLLDFKNADQNSSAATNGAFKAIKNGVDKEEKRKYELAKHEVHVLKLTELPIPYWLYKLHGLNIGYSCEICGNQVYKGPKAFQRHFTEWRHSHGMRCLGIPNTAHFTNITKINDAIE</sequence>
<comment type="similarity">
    <text evidence="15">Belongs to the TRAFAC class myosin-kinesin ATPase superfamily. Kinesin family. KIN-5/BimC subfamily.</text>
</comment>
<organism evidence="20 21">
    <name type="scientific">Meloidogyne javanica</name>
    <name type="common">Root-knot nematode worm</name>
    <dbReference type="NCBI Taxonomy" id="6303"/>
    <lineage>
        <taxon>Eukaryota</taxon>
        <taxon>Metazoa</taxon>
        <taxon>Ecdysozoa</taxon>
        <taxon>Nematoda</taxon>
        <taxon>Chromadorea</taxon>
        <taxon>Rhabditida</taxon>
        <taxon>Tylenchina</taxon>
        <taxon>Tylenchomorpha</taxon>
        <taxon>Tylenchoidea</taxon>
        <taxon>Meloidogynidae</taxon>
        <taxon>Meloidogyninae</taxon>
        <taxon>Meloidogyne</taxon>
        <taxon>Meloidogyne incognita group</taxon>
    </lineage>
</organism>
<keyword evidence="17" id="KW-0175">Coiled coil</keyword>
<keyword evidence="5" id="KW-0597">Phosphoprotein</keyword>
<dbReference type="GO" id="GO:0005876">
    <property type="term" value="C:spindle microtubule"/>
    <property type="evidence" value="ECO:0007669"/>
    <property type="project" value="TreeGrafter"/>
</dbReference>
<dbReference type="InterPro" id="IPR000690">
    <property type="entry name" value="Matrin/U1-C_Znf_C2H2"/>
</dbReference>
<keyword evidence="4" id="KW-0963">Cytoplasm</keyword>
<keyword evidence="9" id="KW-0863">Zinc-finger</keyword>
<keyword evidence="11 16" id="KW-0067">ATP-binding</keyword>
<dbReference type="Gene3D" id="1.20.120.20">
    <property type="entry name" value="Apolipoprotein"/>
    <property type="match status" value="1"/>
</dbReference>
<proteinExistence type="inferred from homology"/>
<keyword evidence="6" id="KW-0493">Microtubule</keyword>
<dbReference type="GO" id="GO:0005524">
    <property type="term" value="F:ATP binding"/>
    <property type="evidence" value="ECO:0007669"/>
    <property type="project" value="UniProtKB-UniRule"/>
</dbReference>
<dbReference type="GO" id="GO:0007018">
    <property type="term" value="P:microtubule-based movement"/>
    <property type="evidence" value="ECO:0007669"/>
    <property type="project" value="InterPro"/>
</dbReference>
<dbReference type="Pfam" id="PF12108">
    <property type="entry name" value="SF3a60_bindingd"/>
    <property type="match status" value="1"/>
</dbReference>
<keyword evidence="7" id="KW-0479">Metal-binding</keyword>
<evidence type="ECO:0000256" key="16">
    <source>
        <dbReference type="PROSITE-ProRule" id="PRU00283"/>
    </source>
</evidence>
<dbReference type="InterPro" id="IPR047149">
    <property type="entry name" value="KIF11-like"/>
</dbReference>
<dbReference type="InterPro" id="IPR025086">
    <property type="entry name" value="SDE2/SF3A3_SAP"/>
</dbReference>
<dbReference type="PRINTS" id="PR00380">
    <property type="entry name" value="KINESINHEAVY"/>
</dbReference>
<evidence type="ECO:0000256" key="7">
    <source>
        <dbReference type="ARBA" id="ARBA00022723"/>
    </source>
</evidence>
<evidence type="ECO:0000256" key="8">
    <source>
        <dbReference type="ARBA" id="ARBA00022741"/>
    </source>
</evidence>
<comment type="subcellular location">
    <subcellularLocation>
        <location evidence="2">Cytoplasm</location>
        <location evidence="2">Cytoskeleton</location>
    </subcellularLocation>
    <subcellularLocation>
        <location evidence="1">Nucleus</location>
    </subcellularLocation>
</comment>
<evidence type="ECO:0000256" key="11">
    <source>
        <dbReference type="ARBA" id="ARBA00022840"/>
    </source>
</evidence>
<dbReference type="SMART" id="SM00129">
    <property type="entry name" value="KISc"/>
    <property type="match status" value="1"/>
</dbReference>
<dbReference type="InterPro" id="IPR024598">
    <property type="entry name" value="SF3a60/Prp9_C"/>
</dbReference>
<dbReference type="GO" id="GO:0008017">
    <property type="term" value="F:microtubule binding"/>
    <property type="evidence" value="ECO:0007669"/>
    <property type="project" value="InterPro"/>
</dbReference>
<evidence type="ECO:0000256" key="3">
    <source>
        <dbReference type="ARBA" id="ARBA00008776"/>
    </source>
</evidence>
<dbReference type="GO" id="GO:0072686">
    <property type="term" value="C:mitotic spindle"/>
    <property type="evidence" value="ECO:0007669"/>
    <property type="project" value="TreeGrafter"/>
</dbReference>
<evidence type="ECO:0000256" key="1">
    <source>
        <dbReference type="ARBA" id="ARBA00004123"/>
    </source>
</evidence>
<dbReference type="PROSITE" id="PS50171">
    <property type="entry name" value="ZF_MATRIN"/>
    <property type="match status" value="1"/>
</dbReference>
<evidence type="ECO:0000256" key="12">
    <source>
        <dbReference type="ARBA" id="ARBA00023175"/>
    </source>
</evidence>
<reference evidence="21" key="1">
    <citation type="submission" date="2022-11" db="UniProtKB">
        <authorList>
            <consortium name="WormBaseParasite"/>
        </authorList>
    </citation>
    <scope>IDENTIFICATION</scope>
</reference>
<evidence type="ECO:0000256" key="9">
    <source>
        <dbReference type="ARBA" id="ARBA00022771"/>
    </source>
</evidence>
<dbReference type="FunFam" id="3.40.850.10:FF:000019">
    <property type="entry name" value="Kinesin-like protein KIN-5D"/>
    <property type="match status" value="1"/>
</dbReference>
<evidence type="ECO:0000256" key="2">
    <source>
        <dbReference type="ARBA" id="ARBA00004245"/>
    </source>
</evidence>
<evidence type="ECO:0000259" key="18">
    <source>
        <dbReference type="PROSITE" id="PS50067"/>
    </source>
</evidence>
<dbReference type="GO" id="GO:0090307">
    <property type="term" value="P:mitotic spindle assembly"/>
    <property type="evidence" value="ECO:0007669"/>
    <property type="project" value="TreeGrafter"/>
</dbReference>
<dbReference type="PROSITE" id="PS50067">
    <property type="entry name" value="KINESIN_MOTOR_2"/>
    <property type="match status" value="1"/>
</dbReference>
<dbReference type="SUPFAM" id="SSF52540">
    <property type="entry name" value="P-loop containing nucleoside triphosphate hydrolases"/>
    <property type="match status" value="1"/>
</dbReference>
<evidence type="ECO:0000256" key="15">
    <source>
        <dbReference type="ARBA" id="ARBA00034704"/>
    </source>
</evidence>